<dbReference type="InterPro" id="IPR036390">
    <property type="entry name" value="WH_DNA-bd_sf"/>
</dbReference>
<evidence type="ECO:0000259" key="5">
    <source>
        <dbReference type="PROSITE" id="PS51063"/>
    </source>
</evidence>
<evidence type="ECO:0000256" key="3">
    <source>
        <dbReference type="ARBA" id="ARBA00023163"/>
    </source>
</evidence>
<sequence length="231" mass="25548">MSDKRDILNGSPLLAGLPPEAVEELLTIARTQRLGDGELLYAQGDEGDAMYGILSGSVRLSNHTSDGRELLVMQVERGDWIGEVSLFDGLPRSQTARALGHCEILVLDGKPLQALLDAEPGLYRHFIPMLCRKLRLALSYVEGVSLYSLPERLRQRLLELGEFYGQADGDNGTLIDLHLPQEDLAKMLAVSRQAVSRELKKLEAEGLIRLAYGKLWLCDLSALRDAQRAGR</sequence>
<dbReference type="GO" id="GO:0005829">
    <property type="term" value="C:cytosol"/>
    <property type="evidence" value="ECO:0007669"/>
    <property type="project" value="TreeGrafter"/>
</dbReference>
<gene>
    <name evidence="6" type="ORF">I6N98_01930</name>
</gene>
<evidence type="ECO:0000256" key="2">
    <source>
        <dbReference type="ARBA" id="ARBA00023125"/>
    </source>
</evidence>
<dbReference type="PROSITE" id="PS51063">
    <property type="entry name" value="HTH_CRP_2"/>
    <property type="match status" value="1"/>
</dbReference>
<dbReference type="InterPro" id="IPR050397">
    <property type="entry name" value="Env_Response_Regulators"/>
</dbReference>
<dbReference type="InterPro" id="IPR018490">
    <property type="entry name" value="cNMP-bd_dom_sf"/>
</dbReference>
<dbReference type="AlphaFoldDB" id="A0A7T4R1R5"/>
<dbReference type="CDD" id="cd00038">
    <property type="entry name" value="CAP_ED"/>
    <property type="match status" value="1"/>
</dbReference>
<evidence type="ECO:0000256" key="1">
    <source>
        <dbReference type="ARBA" id="ARBA00023015"/>
    </source>
</evidence>
<keyword evidence="1" id="KW-0805">Transcription regulation</keyword>
<dbReference type="Gene3D" id="2.60.120.10">
    <property type="entry name" value="Jelly Rolls"/>
    <property type="match status" value="1"/>
</dbReference>
<dbReference type="SUPFAM" id="SSF46785">
    <property type="entry name" value="Winged helix' DNA-binding domain"/>
    <property type="match status" value="1"/>
</dbReference>
<dbReference type="Proteomes" id="UP000596063">
    <property type="component" value="Chromosome"/>
</dbReference>
<dbReference type="InterPro" id="IPR014710">
    <property type="entry name" value="RmlC-like_jellyroll"/>
</dbReference>
<dbReference type="SMART" id="SM00100">
    <property type="entry name" value="cNMP"/>
    <property type="match status" value="1"/>
</dbReference>
<dbReference type="InterPro" id="IPR036388">
    <property type="entry name" value="WH-like_DNA-bd_sf"/>
</dbReference>
<evidence type="ECO:0000259" key="4">
    <source>
        <dbReference type="PROSITE" id="PS50042"/>
    </source>
</evidence>
<feature type="domain" description="Cyclic nucleotide-binding" evidence="4">
    <location>
        <begin position="13"/>
        <end position="133"/>
    </location>
</feature>
<keyword evidence="7" id="KW-1185">Reference proteome</keyword>
<protein>
    <submittedName>
        <fullName evidence="6">Crp/Fnr family transcriptional regulator</fullName>
    </submittedName>
</protein>
<dbReference type="Pfam" id="PF00027">
    <property type="entry name" value="cNMP_binding"/>
    <property type="match status" value="1"/>
</dbReference>
<dbReference type="PANTHER" id="PTHR24567">
    <property type="entry name" value="CRP FAMILY TRANSCRIPTIONAL REGULATORY PROTEIN"/>
    <property type="match status" value="1"/>
</dbReference>
<dbReference type="SMART" id="SM00419">
    <property type="entry name" value="HTH_CRP"/>
    <property type="match status" value="1"/>
</dbReference>
<dbReference type="CDD" id="cd00092">
    <property type="entry name" value="HTH_CRP"/>
    <property type="match status" value="1"/>
</dbReference>
<dbReference type="RefSeq" id="WP_198570148.1">
    <property type="nucleotide sequence ID" value="NZ_CP066167.1"/>
</dbReference>
<dbReference type="GO" id="GO:0003677">
    <property type="term" value="F:DNA binding"/>
    <property type="evidence" value="ECO:0007669"/>
    <property type="project" value="UniProtKB-KW"/>
</dbReference>
<dbReference type="PANTHER" id="PTHR24567:SF74">
    <property type="entry name" value="HTH-TYPE TRANSCRIPTIONAL REGULATOR ARCR"/>
    <property type="match status" value="1"/>
</dbReference>
<accession>A0A7T4R1R5</accession>
<dbReference type="SUPFAM" id="SSF51206">
    <property type="entry name" value="cAMP-binding domain-like"/>
    <property type="match status" value="1"/>
</dbReference>
<evidence type="ECO:0000313" key="6">
    <source>
        <dbReference type="EMBL" id="QQD18657.1"/>
    </source>
</evidence>
<name>A0A7T4R1R5_9GAMM</name>
<reference evidence="6 7" key="1">
    <citation type="submission" date="2020-12" db="EMBL/GenBank/DDBJ databases">
        <authorList>
            <person name="Shan Y."/>
        </authorList>
    </citation>
    <scope>NUCLEOTIDE SEQUENCE [LARGE SCALE GENOMIC DNA]</scope>
    <source>
        <strain evidence="7">csc3.9</strain>
    </source>
</reference>
<feature type="domain" description="HTH crp-type" evidence="5">
    <location>
        <begin position="147"/>
        <end position="231"/>
    </location>
</feature>
<dbReference type="InterPro" id="IPR012318">
    <property type="entry name" value="HTH_CRP"/>
</dbReference>
<evidence type="ECO:0000313" key="7">
    <source>
        <dbReference type="Proteomes" id="UP000596063"/>
    </source>
</evidence>
<dbReference type="GO" id="GO:0003700">
    <property type="term" value="F:DNA-binding transcription factor activity"/>
    <property type="evidence" value="ECO:0007669"/>
    <property type="project" value="TreeGrafter"/>
</dbReference>
<dbReference type="Pfam" id="PF13545">
    <property type="entry name" value="HTH_Crp_2"/>
    <property type="match status" value="1"/>
</dbReference>
<dbReference type="Gene3D" id="1.10.10.10">
    <property type="entry name" value="Winged helix-like DNA-binding domain superfamily/Winged helix DNA-binding domain"/>
    <property type="match status" value="1"/>
</dbReference>
<keyword evidence="2" id="KW-0238">DNA-binding</keyword>
<proteinExistence type="predicted"/>
<organism evidence="6 7">
    <name type="scientific">Spongiibacter nanhainus</name>
    <dbReference type="NCBI Taxonomy" id="2794344"/>
    <lineage>
        <taxon>Bacteria</taxon>
        <taxon>Pseudomonadati</taxon>
        <taxon>Pseudomonadota</taxon>
        <taxon>Gammaproteobacteria</taxon>
        <taxon>Cellvibrionales</taxon>
        <taxon>Spongiibacteraceae</taxon>
        <taxon>Spongiibacter</taxon>
    </lineage>
</organism>
<dbReference type="EMBL" id="CP066167">
    <property type="protein sequence ID" value="QQD18657.1"/>
    <property type="molecule type" value="Genomic_DNA"/>
</dbReference>
<dbReference type="InterPro" id="IPR000595">
    <property type="entry name" value="cNMP-bd_dom"/>
</dbReference>
<dbReference type="PROSITE" id="PS50042">
    <property type="entry name" value="CNMP_BINDING_3"/>
    <property type="match status" value="1"/>
</dbReference>
<dbReference type="KEGG" id="snan:I6N98_01930"/>
<keyword evidence="3" id="KW-0804">Transcription</keyword>